<dbReference type="KEGG" id="dfd:Desfe_0690"/>
<evidence type="ECO:0000256" key="1">
    <source>
        <dbReference type="ARBA" id="ARBA00001981"/>
    </source>
</evidence>
<comment type="function">
    <text evidence="1">Potential transporter for phosphate.</text>
</comment>
<feature type="transmembrane region" description="Helical" evidence="9">
    <location>
        <begin position="198"/>
        <end position="221"/>
    </location>
</feature>
<keyword evidence="4 9" id="KW-0813">Transport</keyword>
<dbReference type="Pfam" id="PF01384">
    <property type="entry name" value="PHO4"/>
    <property type="match status" value="1"/>
</dbReference>
<proteinExistence type="inferred from homology"/>
<dbReference type="GO" id="GO:0035435">
    <property type="term" value="P:phosphate ion transmembrane transport"/>
    <property type="evidence" value="ECO:0007669"/>
    <property type="project" value="TreeGrafter"/>
</dbReference>
<feature type="transmembrane region" description="Helical" evidence="9">
    <location>
        <begin position="343"/>
        <end position="362"/>
    </location>
</feature>
<organism evidence="10 11">
    <name type="scientific">Desulfurococcus amylolyticus DSM 16532</name>
    <dbReference type="NCBI Taxonomy" id="768672"/>
    <lineage>
        <taxon>Archaea</taxon>
        <taxon>Thermoproteota</taxon>
        <taxon>Thermoprotei</taxon>
        <taxon>Desulfurococcales</taxon>
        <taxon>Desulfurococcaceae</taxon>
        <taxon>Desulfurococcus</taxon>
    </lineage>
</organism>
<feature type="transmembrane region" description="Helical" evidence="9">
    <location>
        <begin position="284"/>
        <end position="303"/>
    </location>
</feature>
<feature type="transmembrane region" description="Helical" evidence="9">
    <location>
        <begin position="166"/>
        <end position="186"/>
    </location>
</feature>
<dbReference type="eggNOG" id="arCOG02267">
    <property type="taxonomic scope" value="Archaea"/>
</dbReference>
<dbReference type="Proteomes" id="UP000006175">
    <property type="component" value="Chromosome"/>
</dbReference>
<keyword evidence="11" id="KW-1185">Reference proteome</keyword>
<evidence type="ECO:0000256" key="7">
    <source>
        <dbReference type="ARBA" id="ARBA00022989"/>
    </source>
</evidence>
<feature type="transmembrane region" description="Helical" evidence="9">
    <location>
        <begin position="136"/>
        <end position="154"/>
    </location>
</feature>
<dbReference type="GO" id="GO:0016020">
    <property type="term" value="C:membrane"/>
    <property type="evidence" value="ECO:0007669"/>
    <property type="project" value="UniProtKB-SubCell"/>
</dbReference>
<dbReference type="PANTHER" id="PTHR11101">
    <property type="entry name" value="PHOSPHATE TRANSPORTER"/>
    <property type="match status" value="1"/>
</dbReference>
<dbReference type="EMBL" id="CP003321">
    <property type="protein sequence ID" value="AFL66589.1"/>
    <property type="molecule type" value="Genomic_DNA"/>
</dbReference>
<evidence type="ECO:0000256" key="2">
    <source>
        <dbReference type="ARBA" id="ARBA00004141"/>
    </source>
</evidence>
<feature type="transmembrane region" description="Helical" evidence="9">
    <location>
        <begin position="42"/>
        <end position="60"/>
    </location>
</feature>
<evidence type="ECO:0000256" key="5">
    <source>
        <dbReference type="ARBA" id="ARBA00022592"/>
    </source>
</evidence>
<evidence type="ECO:0000256" key="8">
    <source>
        <dbReference type="ARBA" id="ARBA00023136"/>
    </source>
</evidence>
<evidence type="ECO:0000256" key="4">
    <source>
        <dbReference type="ARBA" id="ARBA00022448"/>
    </source>
</evidence>
<reference evidence="10 11" key="1">
    <citation type="journal article" date="2012" name="J. Bacteriol.">
        <title>Complete Genome Sequence of Desulfurococcus fermentans, a Hyperthermophilic Cellulolytic Crenarchaeon Isolated from a Freshwater Hot Spring in Kamchatka, Russia.</title>
        <authorList>
            <person name="Susanti D."/>
            <person name="Johnson E.F."/>
            <person name="Rodriguez J.R."/>
            <person name="Anderson I."/>
            <person name="Perevalova A.A."/>
            <person name="Kyrpides N."/>
            <person name="Lucas S."/>
            <person name="Han J."/>
            <person name="Lapidus A."/>
            <person name="Cheng J.F."/>
            <person name="Goodwin L."/>
            <person name="Pitluck S."/>
            <person name="Mavrommatis K."/>
            <person name="Peters L."/>
            <person name="Land M.L."/>
            <person name="Hauser L."/>
            <person name="Gopalan V."/>
            <person name="Chan P.P."/>
            <person name="Lowe T.M."/>
            <person name="Atomi H."/>
            <person name="Bonch-Osmolovskaya E.A."/>
            <person name="Woyke T."/>
            <person name="Mukhopadhyay B."/>
        </authorList>
    </citation>
    <scope>NUCLEOTIDE SEQUENCE [LARGE SCALE GENOMIC DNA]</scope>
    <source>
        <strain evidence="10 11">DSM 16532</strain>
    </source>
</reference>
<comment type="subcellular location">
    <subcellularLocation>
        <location evidence="2 9">Membrane</location>
        <topology evidence="2 9">Multi-pass membrane protein</topology>
    </subcellularLocation>
</comment>
<sequence length="399" mass="43379">MDPIVLAGFVGAFMLAWIDGANNAANSIGTIIGVRALPVRRALLIASIFELIGGLAYGRFISSTLSSKIVSVAEISSRIITAGFVIALFVSFIIVFLATRKHMPFSISIVTVGAISGIGLAMGVEYVNTGLLLELFILWLLIPFIGLLVGYIYYRLYSYLRSRRNIYVKIFLPLLLLYTSFTVSAVYMAIPEQLLENIYILTAMSSIIIVLTASIMIYLYMNIRGSRHVVRDVDTVVNRFNNRMLIASSAILAFTHGGHDVANATAPLMLILGLREMNHDIESLLILTYSSLGLSTGILTWGVSVAKTIGEEITVLNPETALIANIAGAQTTLIVTRLGLPSSMVGIIIGSIMGVGLGRGISSVNTRLFSRMLSYWYIGFLVATVVTYIATRILLYVSI</sequence>
<evidence type="ECO:0000313" key="11">
    <source>
        <dbReference type="Proteomes" id="UP000006175"/>
    </source>
</evidence>
<feature type="transmembrane region" description="Helical" evidence="9">
    <location>
        <begin position="105"/>
        <end position="124"/>
    </location>
</feature>
<dbReference type="AlphaFoldDB" id="I3XRL5"/>
<feature type="transmembrane region" description="Helical" evidence="9">
    <location>
        <begin position="374"/>
        <end position="397"/>
    </location>
</feature>
<dbReference type="InterPro" id="IPR001204">
    <property type="entry name" value="Phos_transporter"/>
</dbReference>
<evidence type="ECO:0000256" key="3">
    <source>
        <dbReference type="ARBA" id="ARBA00009916"/>
    </source>
</evidence>
<dbReference type="PANTHER" id="PTHR11101:SF80">
    <property type="entry name" value="PHOSPHATE TRANSPORTER"/>
    <property type="match status" value="1"/>
</dbReference>
<keyword evidence="5 9" id="KW-0592">Phosphate transport</keyword>
<keyword evidence="6 9" id="KW-0812">Transmembrane</keyword>
<protein>
    <recommendedName>
        <fullName evidence="9">Phosphate transporter</fullName>
    </recommendedName>
</protein>
<dbReference type="GeneID" id="13061063"/>
<dbReference type="GO" id="GO:0005315">
    <property type="term" value="F:phosphate transmembrane transporter activity"/>
    <property type="evidence" value="ECO:0007669"/>
    <property type="project" value="InterPro"/>
</dbReference>
<dbReference type="OrthoDB" id="101311at2157"/>
<keyword evidence="8 9" id="KW-0472">Membrane</keyword>
<evidence type="ECO:0000256" key="9">
    <source>
        <dbReference type="RuleBase" id="RU363058"/>
    </source>
</evidence>
<feature type="transmembrane region" description="Helical" evidence="9">
    <location>
        <begin position="80"/>
        <end position="98"/>
    </location>
</feature>
<gene>
    <name evidence="10" type="ORF">Desfe_0690</name>
</gene>
<keyword evidence="7 9" id="KW-1133">Transmembrane helix</keyword>
<comment type="similarity">
    <text evidence="3 9">Belongs to the inorganic phosphate transporter (PiT) (TC 2.A.20) family.</text>
</comment>
<evidence type="ECO:0000256" key="6">
    <source>
        <dbReference type="ARBA" id="ARBA00022692"/>
    </source>
</evidence>
<dbReference type="HOGENOM" id="CLU_015355_0_1_2"/>
<accession>I3XRL5</accession>
<evidence type="ECO:0000313" key="10">
    <source>
        <dbReference type="EMBL" id="AFL66589.1"/>
    </source>
</evidence>
<name>I3XRL5_DESAM</name>
<dbReference type="RefSeq" id="WP_014767490.1">
    <property type="nucleotide sequence ID" value="NC_018001.1"/>
</dbReference>